<sequence>MTDKQIKFLKELEIIQEQAVNMNISQTNLTKEESLYNVSYDTLVLMMELLDGYRNMVLELSDKDSKEILNKDIQLHDGVVDFLKSF</sequence>
<comment type="caution">
    <text evidence="1">The sequence shown here is derived from an EMBL/GenBank/DDBJ whole genome shotgun (WGS) entry which is preliminary data.</text>
</comment>
<dbReference type="AlphaFoldDB" id="A0A139QLX0"/>
<dbReference type="EMBL" id="LQZB01000193">
    <property type="protein sequence ID" value="KXU03526.1"/>
    <property type="molecule type" value="Genomic_DNA"/>
</dbReference>
<evidence type="ECO:0000313" key="2">
    <source>
        <dbReference type="Proteomes" id="UP000070353"/>
    </source>
</evidence>
<protein>
    <submittedName>
        <fullName evidence="1">Uncharacterized protein</fullName>
    </submittedName>
</protein>
<proteinExistence type="predicted"/>
<reference evidence="1 2" key="1">
    <citation type="submission" date="2016-01" db="EMBL/GenBank/DDBJ databases">
        <title>Highly variable Streptococcus oralis are common among viridans streptococci isolated from primates.</title>
        <authorList>
            <person name="Denapaite D."/>
            <person name="Rieger M."/>
            <person name="Koendgen S."/>
            <person name="Brueckner R."/>
            <person name="Ochigava I."/>
            <person name="Kappeler P."/>
            <person name="Maetz-Rensing K."/>
            <person name="Leendertz F."/>
            <person name="Hakenbeck R."/>
        </authorList>
    </citation>
    <scope>NUCLEOTIDE SEQUENCE [LARGE SCALE GENOMIC DNA]</scope>
    <source>
        <strain evidence="1 2">DD24</strain>
    </source>
</reference>
<evidence type="ECO:0000313" key="1">
    <source>
        <dbReference type="EMBL" id="KXU03526.1"/>
    </source>
</evidence>
<dbReference type="OrthoDB" id="2223157at2"/>
<dbReference type="Proteomes" id="UP000070353">
    <property type="component" value="Unassembled WGS sequence"/>
</dbReference>
<name>A0A139QLX0_STROR</name>
<gene>
    <name evidence="1" type="ORF">SORDD24_01703</name>
</gene>
<organism evidence="1 2">
    <name type="scientific">Streptococcus oralis</name>
    <dbReference type="NCBI Taxonomy" id="1303"/>
    <lineage>
        <taxon>Bacteria</taxon>
        <taxon>Bacillati</taxon>
        <taxon>Bacillota</taxon>
        <taxon>Bacilli</taxon>
        <taxon>Lactobacillales</taxon>
        <taxon>Streptococcaceae</taxon>
        <taxon>Streptococcus</taxon>
    </lineage>
</organism>
<dbReference type="RefSeq" id="WP_061409711.1">
    <property type="nucleotide sequence ID" value="NZ_KQ970761.1"/>
</dbReference>
<accession>A0A139QLX0</accession>
<dbReference type="PATRIC" id="fig|1303.84.peg.1889"/>